<dbReference type="Proteomes" id="UP000264036">
    <property type="component" value="Unassembled WGS sequence"/>
</dbReference>
<dbReference type="SUPFAM" id="SSF51126">
    <property type="entry name" value="Pectin lyase-like"/>
    <property type="match status" value="1"/>
</dbReference>
<organism evidence="1 2">
    <name type="scientific">Advenella kashmirensis</name>
    <dbReference type="NCBI Taxonomy" id="310575"/>
    <lineage>
        <taxon>Bacteria</taxon>
        <taxon>Pseudomonadati</taxon>
        <taxon>Pseudomonadota</taxon>
        <taxon>Betaproteobacteria</taxon>
        <taxon>Burkholderiales</taxon>
        <taxon>Alcaligenaceae</taxon>
    </lineage>
</organism>
<evidence type="ECO:0000313" key="1">
    <source>
        <dbReference type="EMBL" id="HBP27952.1"/>
    </source>
</evidence>
<dbReference type="InterPro" id="IPR011050">
    <property type="entry name" value="Pectin_lyase_fold/virulence"/>
</dbReference>
<gene>
    <name evidence="1" type="ORF">DD666_00870</name>
</gene>
<comment type="caution">
    <text evidence="1">The sequence shown here is derived from an EMBL/GenBank/DDBJ whole genome shotgun (WGS) entry which is preliminary data.</text>
</comment>
<sequence length="531" mass="56940">MASLMPVAKQKYFGTSGQPLAGGKVYFYMAGTTTFKNTWKNESKSQLNTNPVVLDNQGEAFVFTEGEYEIKVHDSNDNLIWEIDHVSSLINSKELASTLPNAGSSLIGHAPPFSTMEPRLMSDVVNGMSITPFHFMKDDQILEDYSGILQKAIEFIFGSLARPRVLDLAGRNWPVSKAITYPAKPIVGSTIQNGRISATAGFTGEAIFDFRQAAEGPSSSGTSFKVFNVIFNGGGPSPGQNYAPSAILLLNTHGVKIMNCDFQFFGSHIIYDQTTRAACEVTVESCKLNGRDRLGDGIRLLGTDNEIRGNLVSGCDVGIYIGGSTGIFNNHPYACNTAIWDKSGYSIITGNYIDNCPLRTSVNQQNAKIISNNKFLCVNTDDYIEQGAIVAHPDAANRILRNIQITGNSFYSPAGVIKMTAVNTAGGTLGGNSSGFYMVNNVAQGIGEQSSQPKHHAPISASASASVDFTGRTPFGLRPYRGNAYLAKNLVGSSVPAVTSYLPTTNAIDVILSEPGTGQIVVEADTNNPFL</sequence>
<proteinExistence type="predicted"/>
<name>A0A356LAH5_9BURK</name>
<evidence type="ECO:0000313" key="2">
    <source>
        <dbReference type="Proteomes" id="UP000264036"/>
    </source>
</evidence>
<dbReference type="EMBL" id="DOEK01000003">
    <property type="protein sequence ID" value="HBP27952.1"/>
    <property type="molecule type" value="Genomic_DNA"/>
</dbReference>
<dbReference type="AlphaFoldDB" id="A0A356LAH5"/>
<reference evidence="1 2" key="1">
    <citation type="journal article" date="2018" name="Nat. Biotechnol.">
        <title>A standardized bacterial taxonomy based on genome phylogeny substantially revises the tree of life.</title>
        <authorList>
            <person name="Parks D.H."/>
            <person name="Chuvochina M."/>
            <person name="Waite D.W."/>
            <person name="Rinke C."/>
            <person name="Skarshewski A."/>
            <person name="Chaumeil P.A."/>
            <person name="Hugenholtz P."/>
        </authorList>
    </citation>
    <scope>NUCLEOTIDE SEQUENCE [LARGE SCALE GENOMIC DNA]</scope>
    <source>
        <strain evidence="1">UBA10707</strain>
    </source>
</reference>
<protein>
    <submittedName>
        <fullName evidence="1">Uncharacterized protein</fullName>
    </submittedName>
</protein>
<accession>A0A356LAH5</accession>